<evidence type="ECO:0000256" key="2">
    <source>
        <dbReference type="ARBA" id="ARBA00022723"/>
    </source>
</evidence>
<keyword evidence="8" id="KW-0175">Coiled coil</keyword>
<dbReference type="Gene3D" id="4.10.320.30">
    <property type="match status" value="1"/>
</dbReference>
<name>A0A813PP59_9BILA</name>
<sequence>MSNPKGKRNCSVSDEATGRGHLQIDASFKTILLSKSTNPDNKLDNQTLTKSDCLDKLSIKIIESPKKQSCVTAESTDSKILQSEKLVLEKEMEKLKLKNESLTLENNLLTEVLKKRKCHYPKCDGQGNTNKKNNSHWSISYCPLFKKEQESIESNVKIISDLRAELRSQQIENANIFESLKLDLKAQLIKKDKDFAALKEEKNKLQVNYDSLRIELDKKFQKMSDVILEKDKMIFKLLDKEEGKPSIYTKENAEDSFDLF</sequence>
<reference evidence="9" key="1">
    <citation type="submission" date="2021-02" db="EMBL/GenBank/DDBJ databases">
        <authorList>
            <person name="Nowell W R."/>
        </authorList>
    </citation>
    <scope>NUCLEOTIDE SEQUENCE</scope>
    <source>
        <strain evidence="9">Ploen Becks lab</strain>
    </source>
</reference>
<evidence type="ECO:0000256" key="3">
    <source>
        <dbReference type="ARBA" id="ARBA00022771"/>
    </source>
</evidence>
<evidence type="ECO:0000256" key="6">
    <source>
        <dbReference type="ARBA" id="ARBA00023163"/>
    </source>
</evidence>
<dbReference type="Proteomes" id="UP000663879">
    <property type="component" value="Unassembled WGS sequence"/>
</dbReference>
<dbReference type="GO" id="GO:0006355">
    <property type="term" value="P:regulation of DNA-templated transcription"/>
    <property type="evidence" value="ECO:0007669"/>
    <property type="project" value="InterPro"/>
</dbReference>
<accession>A0A813PP59</accession>
<dbReference type="GO" id="GO:0005634">
    <property type="term" value="C:nucleus"/>
    <property type="evidence" value="ECO:0007669"/>
    <property type="project" value="UniProtKB-SubCell"/>
</dbReference>
<evidence type="ECO:0000256" key="4">
    <source>
        <dbReference type="ARBA" id="ARBA00022833"/>
    </source>
</evidence>
<keyword evidence="2" id="KW-0479">Metal-binding</keyword>
<dbReference type="EMBL" id="CAJNOC010000397">
    <property type="protein sequence ID" value="CAF0755712.1"/>
    <property type="molecule type" value="Genomic_DNA"/>
</dbReference>
<proteinExistence type="predicted"/>
<feature type="coiled-coil region" evidence="8">
    <location>
        <begin position="195"/>
        <end position="222"/>
    </location>
</feature>
<evidence type="ECO:0000256" key="8">
    <source>
        <dbReference type="SAM" id="Coils"/>
    </source>
</evidence>
<keyword evidence="7" id="KW-0539">Nucleus</keyword>
<dbReference type="PROSITE" id="PS51802">
    <property type="entry name" value="ZF_CCHHC"/>
    <property type="match status" value="1"/>
</dbReference>
<comment type="caution">
    <text evidence="9">The sequence shown here is derived from an EMBL/GenBank/DDBJ whole genome shotgun (WGS) entry which is preliminary data.</text>
</comment>
<dbReference type="SUPFAM" id="SSF103637">
    <property type="entry name" value="CCHHC domain"/>
    <property type="match status" value="1"/>
</dbReference>
<dbReference type="AlphaFoldDB" id="A0A813PP59"/>
<keyword evidence="4" id="KW-0862">Zinc</keyword>
<dbReference type="InterPro" id="IPR036060">
    <property type="entry name" value="Znf_C2H2C_sf"/>
</dbReference>
<comment type="subcellular location">
    <subcellularLocation>
        <location evidence="1">Nucleus</location>
    </subcellularLocation>
</comment>
<keyword evidence="3" id="KW-0863">Zinc-finger</keyword>
<protein>
    <submittedName>
        <fullName evidence="9">Uncharacterized protein</fullName>
    </submittedName>
</protein>
<evidence type="ECO:0000256" key="1">
    <source>
        <dbReference type="ARBA" id="ARBA00004123"/>
    </source>
</evidence>
<evidence type="ECO:0000256" key="5">
    <source>
        <dbReference type="ARBA" id="ARBA00023015"/>
    </source>
</evidence>
<organism evidence="9 10">
    <name type="scientific">Brachionus calyciflorus</name>
    <dbReference type="NCBI Taxonomy" id="104777"/>
    <lineage>
        <taxon>Eukaryota</taxon>
        <taxon>Metazoa</taxon>
        <taxon>Spiralia</taxon>
        <taxon>Gnathifera</taxon>
        <taxon>Rotifera</taxon>
        <taxon>Eurotatoria</taxon>
        <taxon>Monogononta</taxon>
        <taxon>Pseudotrocha</taxon>
        <taxon>Ploima</taxon>
        <taxon>Brachionidae</taxon>
        <taxon>Brachionus</taxon>
    </lineage>
</organism>
<keyword evidence="6" id="KW-0804">Transcription</keyword>
<dbReference type="GO" id="GO:0008270">
    <property type="term" value="F:zinc ion binding"/>
    <property type="evidence" value="ECO:0007669"/>
    <property type="project" value="UniProtKB-KW"/>
</dbReference>
<keyword evidence="10" id="KW-1185">Reference proteome</keyword>
<evidence type="ECO:0000313" key="9">
    <source>
        <dbReference type="EMBL" id="CAF0755712.1"/>
    </source>
</evidence>
<dbReference type="InterPro" id="IPR002515">
    <property type="entry name" value="Znf_C2H2C"/>
</dbReference>
<evidence type="ECO:0000313" key="10">
    <source>
        <dbReference type="Proteomes" id="UP000663879"/>
    </source>
</evidence>
<keyword evidence="5" id="KW-0805">Transcription regulation</keyword>
<gene>
    <name evidence="9" type="ORF">OXX778_LOCUS4161</name>
</gene>
<evidence type="ECO:0000256" key="7">
    <source>
        <dbReference type="ARBA" id="ARBA00023242"/>
    </source>
</evidence>
<feature type="coiled-coil region" evidence="8">
    <location>
        <begin position="78"/>
        <end position="112"/>
    </location>
</feature>